<protein>
    <recommendedName>
        <fullName evidence="1">GAF domain-containing protein</fullName>
    </recommendedName>
</protein>
<dbReference type="AlphaFoldDB" id="A0A7W7FYX4"/>
<dbReference type="EMBL" id="JACHMF010000001">
    <property type="protein sequence ID" value="MBB4689932.1"/>
    <property type="molecule type" value="Genomic_DNA"/>
</dbReference>
<dbReference type="Proteomes" id="UP000542742">
    <property type="component" value="Unassembled WGS sequence"/>
</dbReference>
<sequence length="246" mass="25222">MSTSPHPQRMSPGRHGPLAEAIITLAETPDHAADIEQRLTEVAALAVDRVTAADYASITTLHGREYTTLAASSDVALAVDEAQFADGAGPCLQALTTGEPVGVPDIAATMDWPGFHQVAPALGLRASISIPLYSGRGTTIAVLNLCGRDDATMKPLIAGVAELYATSRGLGLEAGSPPVSDAGAEELLAGYAGALAVRATIQFALDILAGSEAGRTDDAYTELCARAVENGTSLSVAAALVLKRFL</sequence>
<evidence type="ECO:0000259" key="1">
    <source>
        <dbReference type="Pfam" id="PF13185"/>
    </source>
</evidence>
<gene>
    <name evidence="2" type="ORF">BKA14_000080</name>
</gene>
<organism evidence="2 3">
    <name type="scientific">Paractinoplanes abujensis</name>
    <dbReference type="NCBI Taxonomy" id="882441"/>
    <lineage>
        <taxon>Bacteria</taxon>
        <taxon>Bacillati</taxon>
        <taxon>Actinomycetota</taxon>
        <taxon>Actinomycetes</taxon>
        <taxon>Micromonosporales</taxon>
        <taxon>Micromonosporaceae</taxon>
        <taxon>Paractinoplanes</taxon>
    </lineage>
</organism>
<accession>A0A7W7FYX4</accession>
<evidence type="ECO:0000313" key="3">
    <source>
        <dbReference type="Proteomes" id="UP000542742"/>
    </source>
</evidence>
<evidence type="ECO:0000313" key="2">
    <source>
        <dbReference type="EMBL" id="MBB4689932.1"/>
    </source>
</evidence>
<proteinExistence type="predicted"/>
<dbReference type="Pfam" id="PF13185">
    <property type="entry name" value="GAF_2"/>
    <property type="match status" value="1"/>
</dbReference>
<dbReference type="SUPFAM" id="SSF55781">
    <property type="entry name" value="GAF domain-like"/>
    <property type="match status" value="1"/>
</dbReference>
<dbReference type="Gene3D" id="3.30.450.40">
    <property type="match status" value="1"/>
</dbReference>
<dbReference type="InterPro" id="IPR029016">
    <property type="entry name" value="GAF-like_dom_sf"/>
</dbReference>
<comment type="caution">
    <text evidence="2">The sequence shown here is derived from an EMBL/GenBank/DDBJ whole genome shotgun (WGS) entry which is preliminary data.</text>
</comment>
<keyword evidence="3" id="KW-1185">Reference proteome</keyword>
<name>A0A7W7FYX4_9ACTN</name>
<feature type="domain" description="GAF" evidence="1">
    <location>
        <begin position="32"/>
        <end position="150"/>
    </location>
</feature>
<dbReference type="InterPro" id="IPR003018">
    <property type="entry name" value="GAF"/>
</dbReference>
<reference evidence="2 3" key="1">
    <citation type="submission" date="2020-08" db="EMBL/GenBank/DDBJ databases">
        <title>Sequencing the genomes of 1000 actinobacteria strains.</title>
        <authorList>
            <person name="Klenk H.-P."/>
        </authorList>
    </citation>
    <scope>NUCLEOTIDE SEQUENCE [LARGE SCALE GENOMIC DNA]</scope>
    <source>
        <strain evidence="2 3">DSM 45518</strain>
    </source>
</reference>
<dbReference type="RefSeq" id="WP_184948968.1">
    <property type="nucleotide sequence ID" value="NZ_BOMC01000081.1"/>
</dbReference>